<keyword evidence="1" id="KW-0378">Hydrolase</keyword>
<dbReference type="RefSeq" id="WP_058030160.1">
    <property type="nucleotide sequence ID" value="NZ_CP013187.1"/>
</dbReference>
<dbReference type="SUPFAM" id="SSF51556">
    <property type="entry name" value="Metallo-dependent hydrolases"/>
    <property type="match status" value="1"/>
</dbReference>
<dbReference type="GO" id="GO:0008237">
    <property type="term" value="F:metallopeptidase activity"/>
    <property type="evidence" value="ECO:0007669"/>
    <property type="project" value="UniProtKB-KW"/>
</dbReference>
<evidence type="ECO:0000256" key="2">
    <source>
        <dbReference type="PIRSR" id="PIRSR001238-1"/>
    </source>
</evidence>
<organism evidence="6 7">
    <name type="scientific">Pseudoalteromonas phenolica</name>
    <dbReference type="NCBI Taxonomy" id="161398"/>
    <lineage>
        <taxon>Bacteria</taxon>
        <taxon>Pseudomonadati</taxon>
        <taxon>Pseudomonadota</taxon>
        <taxon>Gammaproteobacteria</taxon>
        <taxon>Alteromonadales</taxon>
        <taxon>Pseudoalteromonadaceae</taxon>
        <taxon>Pseudoalteromonas</taxon>
    </lineage>
</organism>
<reference evidence="7" key="1">
    <citation type="submission" date="2015-11" db="EMBL/GenBank/DDBJ databases">
        <authorList>
            <person name="Kim K.M."/>
        </authorList>
    </citation>
    <scope>NUCLEOTIDE SEQUENCE [LARGE SCALE GENOMIC DNA]</scope>
    <source>
        <strain evidence="7">KCTC 12086</strain>
    </source>
</reference>
<dbReference type="NCBIfam" id="TIGR01975">
    <property type="entry name" value="isoAsp_dipep"/>
    <property type="match status" value="1"/>
</dbReference>
<dbReference type="InterPro" id="IPR032466">
    <property type="entry name" value="Metal_Hydrolase"/>
</dbReference>
<keyword evidence="7" id="KW-1185">Reference proteome</keyword>
<sequence length="388" mass="41559">MLTLIKDAEVYAPHYLGKKDVLFGGEKIIAIEENITLHHDTFINLVDGNGFILVPGFVDALVHFIGGGGEAGFASRTPEMHLTDATLNGITTVVGALGTDDISRTHADLVAKAKGLKQEGLNAFCHTGSYHLPIKTLTDSISKDIMFIDEVIGVGEVAIADHRGRQITAQQLAEVTAESRTAGLLSGKRGTVSIHVGSGDTQLTLLHEVAQTTELPLDMFYPTHMNRNSELLMAGIEFCIAGGTIDFTTSTTDYDLAHGELAAAEALAYCLEKGVADSQLTMSSDGHASLPIYDAHNNLIGFEVGQESSLLHAFQQAVLEFNVPLEQALMAITQNPAHILGLAKGQIKVAGDADIVLLRKEDLSVNSVWSNGQVMVLDRQIVQKGFFS</sequence>
<evidence type="ECO:0000313" key="6">
    <source>
        <dbReference type="EMBL" id="ALO42500.1"/>
    </source>
</evidence>
<proteinExistence type="inferred from homology"/>
<comment type="similarity">
    <text evidence="1">Belongs to the peptidase M38 family.</text>
</comment>
<name>A0A0S2K351_9GAMM</name>
<feature type="binding site" evidence="3">
    <location>
        <position position="130"/>
    </location>
    <ligand>
        <name>substrate</name>
    </ligand>
</feature>
<dbReference type="PATRIC" id="fig|161398.10.peg.2033"/>
<dbReference type="Proteomes" id="UP000061457">
    <property type="component" value="Chromosome I"/>
</dbReference>
<dbReference type="Gene3D" id="3.20.20.140">
    <property type="entry name" value="Metal-dependent hydrolases"/>
    <property type="match status" value="1"/>
</dbReference>
<dbReference type="InterPro" id="IPR050378">
    <property type="entry name" value="Metallo-dep_Hydrolases_sf"/>
</dbReference>
<evidence type="ECO:0000256" key="3">
    <source>
        <dbReference type="PIRSR" id="PIRSR001238-2"/>
    </source>
</evidence>
<dbReference type="Pfam" id="PF01979">
    <property type="entry name" value="Amidohydro_1"/>
    <property type="match status" value="1"/>
</dbReference>
<comment type="function">
    <text evidence="1">Catalyzes the hydrolytic cleavage of a subset of L-isoaspartyl (L-beta-aspartyl) dipeptides. Used to degrade proteins damaged by L-isoaspartyl residues formation.</text>
</comment>
<feature type="binding site" evidence="3">
    <location>
        <begin position="68"/>
        <end position="70"/>
    </location>
    <ligand>
        <name>substrate</name>
    </ligand>
</feature>
<dbReference type="InterPro" id="IPR006680">
    <property type="entry name" value="Amidohydro-rel"/>
</dbReference>
<feature type="binding site" evidence="4">
    <location>
        <position position="224"/>
    </location>
    <ligand>
        <name>Zn(2+)</name>
        <dbReference type="ChEBI" id="CHEBI:29105"/>
        <label>2</label>
        <note>catalytic</note>
    </ligand>
</feature>
<feature type="binding site" evidence="4">
    <location>
        <position position="63"/>
    </location>
    <ligand>
        <name>Zn(2+)</name>
        <dbReference type="ChEBI" id="CHEBI:29105"/>
        <label>1</label>
        <note>catalytic</note>
    </ligand>
</feature>
<dbReference type="PANTHER" id="PTHR11647:SF1">
    <property type="entry name" value="COLLAPSIN RESPONSE MEDIATOR PROTEIN"/>
    <property type="match status" value="1"/>
</dbReference>
<feature type="binding site" evidence="4">
    <location>
        <position position="285"/>
    </location>
    <ligand>
        <name>Zn(2+)</name>
        <dbReference type="ChEBI" id="CHEBI:29105"/>
        <label>1</label>
        <note>catalytic</note>
    </ligand>
</feature>
<dbReference type="AlphaFoldDB" id="A0A0S2K351"/>
<dbReference type="InterPro" id="IPR011059">
    <property type="entry name" value="Metal-dep_hydrolase_composite"/>
</dbReference>
<dbReference type="OrthoDB" id="9776455at2"/>
<feature type="binding site" evidence="3">
    <location>
        <position position="163"/>
    </location>
    <ligand>
        <name>substrate</name>
    </ligand>
</feature>
<keyword evidence="1" id="KW-0645">Protease</keyword>
<dbReference type="SUPFAM" id="SSF51338">
    <property type="entry name" value="Composite domain of metallo-dependent hydrolases"/>
    <property type="match status" value="1"/>
</dbReference>
<feature type="binding site" evidence="3">
    <location>
        <position position="99"/>
    </location>
    <ligand>
        <name>substrate</name>
    </ligand>
</feature>
<dbReference type="GO" id="GO:0016810">
    <property type="term" value="F:hydrolase activity, acting on carbon-nitrogen (but not peptide) bonds"/>
    <property type="evidence" value="ECO:0007669"/>
    <property type="project" value="InterPro"/>
</dbReference>
<dbReference type="PANTHER" id="PTHR11647">
    <property type="entry name" value="HYDRANTOINASE/DIHYDROPYRIMIDINASE FAMILY MEMBER"/>
    <property type="match status" value="1"/>
</dbReference>
<gene>
    <name evidence="6" type="ORF">PP2015_2002</name>
</gene>
<dbReference type="GO" id="GO:0006508">
    <property type="term" value="P:proteolysis"/>
    <property type="evidence" value="ECO:0007669"/>
    <property type="project" value="UniProtKB-KW"/>
</dbReference>
<keyword evidence="1 4" id="KW-0862">Zinc</keyword>
<dbReference type="GO" id="GO:0046872">
    <property type="term" value="F:metal ion binding"/>
    <property type="evidence" value="ECO:0007669"/>
    <property type="project" value="UniProtKB-KW"/>
</dbReference>
<feature type="binding site" evidence="4">
    <location>
        <position position="195"/>
    </location>
    <ligand>
        <name>Zn(2+)</name>
        <dbReference type="ChEBI" id="CHEBI:29105"/>
        <label>2</label>
        <note>catalytic</note>
    </ligand>
</feature>
<feature type="binding site" evidence="3">
    <location>
        <position position="227"/>
    </location>
    <ligand>
        <name>substrate</name>
    </ligand>
</feature>
<evidence type="ECO:0000313" key="7">
    <source>
        <dbReference type="Proteomes" id="UP000061457"/>
    </source>
</evidence>
<feature type="domain" description="Amidohydrolase-related" evidence="5">
    <location>
        <begin position="52"/>
        <end position="374"/>
    </location>
</feature>
<evidence type="ECO:0000256" key="4">
    <source>
        <dbReference type="PIRSR" id="PIRSR001238-3"/>
    </source>
</evidence>
<dbReference type="KEGG" id="pphe:PP2015_2002"/>
<comment type="subcellular location">
    <subcellularLocation>
        <location evidence="1">Cytoplasm</location>
    </subcellularLocation>
</comment>
<evidence type="ECO:0000256" key="1">
    <source>
        <dbReference type="PIRNR" id="PIRNR001238"/>
    </source>
</evidence>
<dbReference type="GO" id="GO:0008798">
    <property type="term" value="F:beta-aspartyl-peptidase activity"/>
    <property type="evidence" value="ECO:0007669"/>
    <property type="project" value="InterPro"/>
</dbReference>
<accession>A0A0S2K351</accession>
<protein>
    <recommendedName>
        <fullName evidence="1">Isoaspartyl dipeptidase</fullName>
        <ecNumber evidence="1">3.4.19.-</ecNumber>
    </recommendedName>
</protein>
<dbReference type="EC" id="3.4.19.-" evidence="1"/>
<dbReference type="Gene3D" id="2.30.40.10">
    <property type="entry name" value="Urease, subunit C, domain 1"/>
    <property type="match status" value="1"/>
</dbReference>
<comment type="PTM">
    <text evidence="1">Carboxylation allows a single lysine to coordinate two zinc ions.</text>
</comment>
<dbReference type="PIRSF" id="PIRSF001238">
    <property type="entry name" value="IadA"/>
    <property type="match status" value="1"/>
</dbReference>
<evidence type="ECO:0000259" key="5">
    <source>
        <dbReference type="Pfam" id="PF01979"/>
    </source>
</evidence>
<dbReference type="EMBL" id="CP013187">
    <property type="protein sequence ID" value="ALO42500.1"/>
    <property type="molecule type" value="Genomic_DNA"/>
</dbReference>
<keyword evidence="1 4" id="KW-0479">Metal-binding</keyword>
<comment type="cofactor">
    <cofactor evidence="1 4">
        <name>Zn(2+)</name>
        <dbReference type="ChEBI" id="CHEBI:29105"/>
    </cofactor>
    <text evidence="1 4">Binds 2 Zn(2+) ions per subunit.</text>
</comment>
<dbReference type="STRING" id="161398.PP2015_2002"/>
<keyword evidence="1" id="KW-0482">Metalloprotease</keyword>
<feature type="binding site" evidence="3">
    <location>
        <position position="289"/>
    </location>
    <ligand>
        <name>substrate</name>
    </ligand>
</feature>
<dbReference type="InterPro" id="IPR010229">
    <property type="entry name" value="Pept_M38_dipep"/>
</dbReference>
<feature type="active site" description="Proton acceptor" evidence="2">
    <location>
        <position position="285"/>
    </location>
</feature>
<dbReference type="GO" id="GO:0005737">
    <property type="term" value="C:cytoplasm"/>
    <property type="evidence" value="ECO:0007669"/>
    <property type="project" value="UniProtKB-SubCell"/>
</dbReference>